<keyword evidence="4" id="KW-1185">Reference proteome</keyword>
<proteinExistence type="predicted"/>
<feature type="compositionally biased region" description="Low complexity" evidence="1">
    <location>
        <begin position="977"/>
        <end position="1012"/>
    </location>
</feature>
<dbReference type="EMBL" id="JACVVK020000446">
    <property type="protein sequence ID" value="KAK7474159.1"/>
    <property type="molecule type" value="Genomic_DNA"/>
</dbReference>
<dbReference type="PANTHER" id="PTHR10166">
    <property type="entry name" value="VOLTAGE-DEPENDENT CALCIUM CHANNEL SUBUNIT ALPHA-2/DELTA-RELATED"/>
    <property type="match status" value="1"/>
</dbReference>
<reference evidence="3 4" key="1">
    <citation type="journal article" date="2023" name="Sci. Data">
        <title>Genome assembly of the Korean intertidal mud-creeper Batillaria attramentaria.</title>
        <authorList>
            <person name="Patra A.K."/>
            <person name="Ho P.T."/>
            <person name="Jun S."/>
            <person name="Lee S.J."/>
            <person name="Kim Y."/>
            <person name="Won Y.J."/>
        </authorList>
    </citation>
    <scope>NUCLEOTIDE SEQUENCE [LARGE SCALE GENOMIC DNA]</scope>
    <source>
        <strain evidence="3">Wonlab-2016</strain>
    </source>
</reference>
<evidence type="ECO:0000256" key="1">
    <source>
        <dbReference type="SAM" id="MobiDB-lite"/>
    </source>
</evidence>
<dbReference type="InterPro" id="IPR051173">
    <property type="entry name" value="Ca_channel_alpha-2/delta"/>
</dbReference>
<evidence type="ECO:0000256" key="2">
    <source>
        <dbReference type="SAM" id="Phobius"/>
    </source>
</evidence>
<sequence length="1128" mass="123941">MAAIGSTGEHLFLPECFEVSFADDKIIRGHVQSAREVQETLDAVNKEFNTAFNSWFKKINKEKLGPDAESRLLWYTDLQLQGTTCIVPGLVLQNDVMVCDRGGRPYNPKPTNVQKDEDHAYLRQKRSRLQLTKKTGCEAKVKIKTWTLKFMQQRNRAKGLPDTDWMPGNLKSSRQEDGYNCGIYVLMNTMAIVQGKTACLQNFHKKHADAFRQYVVCRLHEDTKTRAEAYTFCEVPGCIGIGRTGQSCAVCGRWAHRECVGDMGRGCYVCVICQSNNVVHMVYTIKHGMTTSMPLLARLADLNNMKLQAKDGNTDINVTSWQPEGYTAPVGPVGRLSVSQQTVRYGFSDTVAQFYDYFPRGAPGGLDRILAVSPRRDPKVGLLLTFAVPLYNGTAHLSSLYGVAAADTSMASLFDDVIHFKWGVHSYSFLVERERGLVLVHPKLEKPYRQTDDDPVFSTMEFMEPTFTPQQRDDILAANASVLSFETEVQPGRSTYKTGQDFSKVESVPASVLYSRLPDTDYIFVLVMFDSERTLGLPDDQASLGPLGFPGTALYHHQLVFNQTVNGVCARAGDFRVQDKVTLYMYSREPPSDVTNMAHFLTEEGPPPLTIRREALGNVLSDLRVISSQRFARVWQTSSVSGVAERFIGTPNGVFASYPGISLPNAFDDKEYGWYRESVARPGSLWVSLRRSLTTTDRTVDVSTTMASNDRTFGATGATVSRRSFAGLFFNTVEDCLKEDYACHFLTDDGYLLEVLDMTLPQDSQRHLASVFPWLAKDLLRRAVMKPLWCTVLSKGRHRQAYTLEVTRSVSHEAHVQDACRQYLVQRVQGSNLLVLILAGRIKRGCSDKSPTEFCSVCTKGPPGAGLPQCPSCLANPGGSPPCQCPCKCHVDFNVCQDSFQHMDNATFPLTPCYEEPKMPSLSNAGSDRPSPAVPPCEQRCPAFETKAECESTTACKWRDDYPYPVCEVATTTTSTAAATGTSPAAPSTPSPTLSSSKVPPAVTSRVTSVTRNTDETDGGACAGSQCTVTEKQKGQDTSGKSLDGGAIAGIVVGVAIAVGVAGFAGYKLLRPRLFGRLKEMDVPEVQEPYNSVSYSSQDAYLQLTRTPVSPSDISPAAPASTEGSSPT</sequence>
<feature type="region of interest" description="Disordered" evidence="1">
    <location>
        <begin position="977"/>
        <end position="1024"/>
    </location>
</feature>
<dbReference type="SUPFAM" id="SSF54001">
    <property type="entry name" value="Cysteine proteinases"/>
    <property type="match status" value="1"/>
</dbReference>
<keyword evidence="2" id="KW-1133">Transmembrane helix</keyword>
<dbReference type="PANTHER" id="PTHR10166:SF66">
    <property type="entry name" value="VWFA AND CACHE DOMAIN-CONTAINING PROTEIN CG16868"/>
    <property type="match status" value="1"/>
</dbReference>
<keyword evidence="2" id="KW-0812">Transmembrane</keyword>
<comment type="caution">
    <text evidence="3">The sequence shown here is derived from an EMBL/GenBank/DDBJ whole genome shotgun (WGS) entry which is preliminary data.</text>
</comment>
<feature type="region of interest" description="Disordered" evidence="1">
    <location>
        <begin position="1104"/>
        <end position="1128"/>
    </location>
</feature>
<evidence type="ECO:0000313" key="4">
    <source>
        <dbReference type="Proteomes" id="UP001519460"/>
    </source>
</evidence>
<protein>
    <submittedName>
        <fullName evidence="3">Uncharacterized protein</fullName>
    </submittedName>
</protein>
<dbReference type="Gene3D" id="3.40.395.10">
    <property type="entry name" value="Adenoviral Proteinase, Chain A"/>
    <property type="match status" value="1"/>
</dbReference>
<dbReference type="AlphaFoldDB" id="A0ABD0JGP8"/>
<feature type="compositionally biased region" description="Low complexity" evidence="1">
    <location>
        <begin position="1108"/>
        <end position="1121"/>
    </location>
</feature>
<dbReference type="InterPro" id="IPR038765">
    <property type="entry name" value="Papain-like_cys_pep_sf"/>
</dbReference>
<feature type="transmembrane region" description="Helical" evidence="2">
    <location>
        <begin position="1047"/>
        <end position="1070"/>
    </location>
</feature>
<evidence type="ECO:0000313" key="3">
    <source>
        <dbReference type="EMBL" id="KAK7474159.1"/>
    </source>
</evidence>
<organism evidence="3 4">
    <name type="scientific">Batillaria attramentaria</name>
    <dbReference type="NCBI Taxonomy" id="370345"/>
    <lineage>
        <taxon>Eukaryota</taxon>
        <taxon>Metazoa</taxon>
        <taxon>Spiralia</taxon>
        <taxon>Lophotrochozoa</taxon>
        <taxon>Mollusca</taxon>
        <taxon>Gastropoda</taxon>
        <taxon>Caenogastropoda</taxon>
        <taxon>Sorbeoconcha</taxon>
        <taxon>Cerithioidea</taxon>
        <taxon>Batillariidae</taxon>
        <taxon>Batillaria</taxon>
    </lineage>
</organism>
<keyword evidence="2" id="KW-0472">Membrane</keyword>
<gene>
    <name evidence="3" type="ORF">BaRGS_00034619</name>
</gene>
<dbReference type="Gene3D" id="3.30.450.20">
    <property type="entry name" value="PAS domain"/>
    <property type="match status" value="1"/>
</dbReference>
<accession>A0ABD0JGP8</accession>
<dbReference type="Proteomes" id="UP001519460">
    <property type="component" value="Unassembled WGS sequence"/>
</dbReference>
<name>A0ABD0JGP8_9CAEN</name>